<dbReference type="EMBL" id="KK112538">
    <property type="protein sequence ID" value="KFM57907.1"/>
    <property type="molecule type" value="Genomic_DNA"/>
</dbReference>
<gene>
    <name evidence="2" type="ORF">X975_20434</name>
</gene>
<reference evidence="2 3" key="1">
    <citation type="submission" date="2013-11" db="EMBL/GenBank/DDBJ databases">
        <title>Genome sequencing of Stegodyphus mimosarum.</title>
        <authorList>
            <person name="Bechsgaard J."/>
        </authorList>
    </citation>
    <scope>NUCLEOTIDE SEQUENCE [LARGE SCALE GENOMIC DNA]</scope>
</reference>
<evidence type="ECO:0000313" key="3">
    <source>
        <dbReference type="Proteomes" id="UP000054359"/>
    </source>
</evidence>
<feature type="non-terminal residue" evidence="2">
    <location>
        <position position="74"/>
    </location>
</feature>
<name>A0A087SYG8_STEMI</name>
<accession>A0A087SYG8</accession>
<proteinExistence type="predicted"/>
<dbReference type="Proteomes" id="UP000054359">
    <property type="component" value="Unassembled WGS sequence"/>
</dbReference>
<dbReference type="AlphaFoldDB" id="A0A087SYG8"/>
<sequence length="74" mass="8708">MKEERKFKRGKLNHSTENIDSEPFPELNEYHRSHIPMMSDNNEDLKTQIGQLLSEVKLHKDAWPFLFPVTEALA</sequence>
<evidence type="ECO:0000256" key="1">
    <source>
        <dbReference type="SAM" id="MobiDB-lite"/>
    </source>
</evidence>
<protein>
    <submittedName>
        <fullName evidence="2">Uncharacterized protein</fullName>
    </submittedName>
</protein>
<keyword evidence="3" id="KW-1185">Reference proteome</keyword>
<evidence type="ECO:0000313" key="2">
    <source>
        <dbReference type="EMBL" id="KFM57907.1"/>
    </source>
</evidence>
<feature type="region of interest" description="Disordered" evidence="1">
    <location>
        <begin position="1"/>
        <end position="26"/>
    </location>
</feature>
<organism evidence="2 3">
    <name type="scientific">Stegodyphus mimosarum</name>
    <name type="common">African social velvet spider</name>
    <dbReference type="NCBI Taxonomy" id="407821"/>
    <lineage>
        <taxon>Eukaryota</taxon>
        <taxon>Metazoa</taxon>
        <taxon>Ecdysozoa</taxon>
        <taxon>Arthropoda</taxon>
        <taxon>Chelicerata</taxon>
        <taxon>Arachnida</taxon>
        <taxon>Araneae</taxon>
        <taxon>Araneomorphae</taxon>
        <taxon>Entelegynae</taxon>
        <taxon>Eresoidea</taxon>
        <taxon>Eresidae</taxon>
        <taxon>Stegodyphus</taxon>
    </lineage>
</organism>